<dbReference type="Proteomes" id="UP000049495">
    <property type="component" value="Unassembled WGS sequence"/>
</dbReference>
<evidence type="ECO:0000256" key="2">
    <source>
        <dbReference type="SAM" id="Phobius"/>
    </source>
</evidence>
<organism evidence="3 4">
    <name type="scientific">Vibrio crassostreae</name>
    <dbReference type="NCBI Taxonomy" id="246167"/>
    <lineage>
        <taxon>Bacteria</taxon>
        <taxon>Pseudomonadati</taxon>
        <taxon>Pseudomonadota</taxon>
        <taxon>Gammaproteobacteria</taxon>
        <taxon>Vibrionales</taxon>
        <taxon>Vibrionaceae</taxon>
        <taxon>Vibrio</taxon>
    </lineage>
</organism>
<dbReference type="RefSeq" id="WP_048666287.1">
    <property type="nucleotide sequence ID" value="NZ_CAWOGL010000002.1"/>
</dbReference>
<comment type="caution">
    <text evidence="3">The sequence shown here is derived from an EMBL/GenBank/DDBJ whole genome shotgun (WGS) entry which is preliminary data.</text>
</comment>
<gene>
    <name evidence="3" type="ORF">VCR5J5_750042</name>
</gene>
<dbReference type="EMBL" id="CCJV01000139">
    <property type="protein sequence ID" value="CDT63677.1"/>
    <property type="molecule type" value="Genomic_DNA"/>
</dbReference>
<evidence type="ECO:0000256" key="1">
    <source>
        <dbReference type="SAM" id="Coils"/>
    </source>
</evidence>
<keyword evidence="1" id="KW-0175">Coiled coil</keyword>
<feature type="transmembrane region" description="Helical" evidence="2">
    <location>
        <begin position="12"/>
        <end position="30"/>
    </location>
</feature>
<sequence length="120" mass="13600">MGVLRQLKRTAFWLGCAILIVSLLVNYKLFHYTSELKASNQVLGETITSQETTNHLLAARITTLTTQRREAQKIADEASSRESKARHQLKTRVEELEKELEHEICAAEPIAYPVGWVSGY</sequence>
<keyword evidence="2" id="KW-1133">Transmembrane helix</keyword>
<dbReference type="AlphaFoldDB" id="A0A822MZI4"/>
<evidence type="ECO:0000313" key="3">
    <source>
        <dbReference type="EMBL" id="CDT63677.1"/>
    </source>
</evidence>
<reference evidence="4" key="1">
    <citation type="submission" date="2014-06" db="EMBL/GenBank/DDBJ databases">
        <authorList>
            <person name="Le Roux Frederique"/>
        </authorList>
    </citation>
    <scope>NUCLEOTIDE SEQUENCE [LARGE SCALE GENOMIC DNA]</scope>
    <source>
        <strain evidence="4">J5-5</strain>
    </source>
</reference>
<protein>
    <submittedName>
        <fullName evidence="3">Uncharacterized protein</fullName>
    </submittedName>
</protein>
<accession>A0A822MZI4</accession>
<proteinExistence type="predicted"/>
<keyword evidence="2" id="KW-0472">Membrane</keyword>
<feature type="coiled-coil region" evidence="1">
    <location>
        <begin position="79"/>
        <end position="106"/>
    </location>
</feature>
<name>A0A822MZI4_9VIBR</name>
<keyword evidence="2" id="KW-0812">Transmembrane</keyword>
<evidence type="ECO:0000313" key="4">
    <source>
        <dbReference type="Proteomes" id="UP000049495"/>
    </source>
</evidence>